<gene>
    <name evidence="2" type="ORF">B0H67DRAFT_537735</name>
</gene>
<keyword evidence="3" id="KW-1185">Reference proteome</keyword>
<keyword evidence="1" id="KW-1133">Transmembrane helix</keyword>
<comment type="caution">
    <text evidence="2">The sequence shown here is derived from an EMBL/GenBank/DDBJ whole genome shotgun (WGS) entry which is preliminary data.</text>
</comment>
<evidence type="ECO:0000256" key="1">
    <source>
        <dbReference type="SAM" id="Phobius"/>
    </source>
</evidence>
<feature type="transmembrane region" description="Helical" evidence="1">
    <location>
        <begin position="428"/>
        <end position="445"/>
    </location>
</feature>
<evidence type="ECO:0000313" key="3">
    <source>
        <dbReference type="Proteomes" id="UP001172102"/>
    </source>
</evidence>
<name>A0AA40AGE3_9PEZI</name>
<reference evidence="2" key="1">
    <citation type="submission" date="2023-06" db="EMBL/GenBank/DDBJ databases">
        <title>Genome-scale phylogeny and comparative genomics of the fungal order Sordariales.</title>
        <authorList>
            <consortium name="Lawrence Berkeley National Laboratory"/>
            <person name="Hensen N."/>
            <person name="Bonometti L."/>
            <person name="Westerberg I."/>
            <person name="Brannstrom I.O."/>
            <person name="Guillou S."/>
            <person name="Cros-Aarteil S."/>
            <person name="Calhoun S."/>
            <person name="Haridas S."/>
            <person name="Kuo A."/>
            <person name="Mondo S."/>
            <person name="Pangilinan J."/>
            <person name="Riley R."/>
            <person name="Labutti K."/>
            <person name="Andreopoulos B."/>
            <person name="Lipzen A."/>
            <person name="Chen C."/>
            <person name="Yanf M."/>
            <person name="Daum C."/>
            <person name="Ng V."/>
            <person name="Clum A."/>
            <person name="Steindorff A."/>
            <person name="Ohm R."/>
            <person name="Martin F."/>
            <person name="Silar P."/>
            <person name="Natvig D."/>
            <person name="Lalanne C."/>
            <person name="Gautier V."/>
            <person name="Ament-Velasquez S.L."/>
            <person name="Kruys A."/>
            <person name="Hutchinson M.I."/>
            <person name="Powell A.J."/>
            <person name="Barry K."/>
            <person name="Miller A.N."/>
            <person name="Grigoriev I.V."/>
            <person name="Debuchy R."/>
            <person name="Gladieux P."/>
            <person name="Thoren M.H."/>
            <person name="Johannesson H."/>
        </authorList>
    </citation>
    <scope>NUCLEOTIDE SEQUENCE</scope>
    <source>
        <strain evidence="2">SMH4607-1</strain>
    </source>
</reference>
<proteinExistence type="predicted"/>
<keyword evidence="1" id="KW-0812">Transmembrane</keyword>
<feature type="transmembrane region" description="Helical" evidence="1">
    <location>
        <begin position="472"/>
        <end position="498"/>
    </location>
</feature>
<dbReference type="Proteomes" id="UP001172102">
    <property type="component" value="Unassembled WGS sequence"/>
</dbReference>
<protein>
    <submittedName>
        <fullName evidence="2">Uncharacterized protein</fullName>
    </submittedName>
</protein>
<feature type="transmembrane region" description="Helical" evidence="1">
    <location>
        <begin position="270"/>
        <end position="290"/>
    </location>
</feature>
<accession>A0AA40AGE3</accession>
<feature type="transmembrane region" description="Helical" evidence="1">
    <location>
        <begin position="394"/>
        <end position="416"/>
    </location>
</feature>
<dbReference type="EMBL" id="JAUKUA010000004">
    <property type="protein sequence ID" value="KAK0715362.1"/>
    <property type="molecule type" value="Genomic_DNA"/>
</dbReference>
<sequence length="515" mass="57226">MSLLALSSVAFAANNTINTTADVPGYWEKDKEQRIFCRNSTWTDIAIFYFGNYVAHAATIFSEPGQSFLNTCITTITALLLPGVGVVRGARAILSRAILADTPLEVAARAGALCAVIKVPLLDPNDSDNHDTWEQDYIDFDPEGPLEDGASNKELHLPSSWNLETAKPIAQALTVIHGIHRLPQGYRLIVLPRDTKFENKSSRNRNFLKKGWKNTKDLFLERNLNHIHLTSSQVLCGSNFAKAAISAAQLVYALATLYRTQSYQVKDYGYAAYGLSVIPYAWMSLINLAGNLMCPRYQSMYLVRSPALDTLEKLFKERSSGGDYSNVFWVDGTIGRIDSDKETILENTYLEKRKQLWKFVNRLKWLNPEQKPKFSNTFLAMCEVACAFSWPKQYFATLTLFIAFAPFIAVAGLTGFQPGHISQPYQNIVMLMWILFGAVIGPILAHGGESAYEPRPILGGITQEGRKGRKTWVFGVVAATITVLYSAPAIVGFVIVGYMMEQDGVCSEIPEKVAV</sequence>
<organism evidence="2 3">
    <name type="scientific">Lasiosphaeris hirsuta</name>
    <dbReference type="NCBI Taxonomy" id="260670"/>
    <lineage>
        <taxon>Eukaryota</taxon>
        <taxon>Fungi</taxon>
        <taxon>Dikarya</taxon>
        <taxon>Ascomycota</taxon>
        <taxon>Pezizomycotina</taxon>
        <taxon>Sordariomycetes</taxon>
        <taxon>Sordariomycetidae</taxon>
        <taxon>Sordariales</taxon>
        <taxon>Lasiosphaeriaceae</taxon>
        <taxon>Lasiosphaeris</taxon>
    </lineage>
</organism>
<keyword evidence="1" id="KW-0472">Membrane</keyword>
<dbReference type="AlphaFoldDB" id="A0AA40AGE3"/>
<evidence type="ECO:0000313" key="2">
    <source>
        <dbReference type="EMBL" id="KAK0715362.1"/>
    </source>
</evidence>